<accession>A0A2P5WSG8</accession>
<dbReference type="OrthoDB" id="1725265at2759"/>
<dbReference type="AlphaFoldDB" id="A0A2P5WSG8"/>
<feature type="compositionally biased region" description="Polar residues" evidence="1">
    <location>
        <begin position="26"/>
        <end position="41"/>
    </location>
</feature>
<proteinExistence type="predicted"/>
<reference evidence="2 3" key="1">
    <citation type="submission" date="2015-01" db="EMBL/GenBank/DDBJ databases">
        <title>Genome of allotetraploid Gossypium barbadense reveals genomic plasticity and fiber elongation in cotton evolution.</title>
        <authorList>
            <person name="Chen X."/>
            <person name="Liu X."/>
            <person name="Zhao B."/>
            <person name="Zheng H."/>
            <person name="Hu Y."/>
            <person name="Lu G."/>
            <person name="Yang C."/>
            <person name="Chen J."/>
            <person name="Shan C."/>
            <person name="Zhang L."/>
            <person name="Zhou Y."/>
            <person name="Wang L."/>
            <person name="Guo W."/>
            <person name="Bai Y."/>
            <person name="Ruan J."/>
            <person name="Shangguan X."/>
            <person name="Mao Y."/>
            <person name="Jiang J."/>
            <person name="Zhu Y."/>
            <person name="Lei J."/>
            <person name="Kang H."/>
            <person name="Chen S."/>
            <person name="He X."/>
            <person name="Wang R."/>
            <person name="Wang Y."/>
            <person name="Chen J."/>
            <person name="Wang L."/>
            <person name="Yu S."/>
            <person name="Wang B."/>
            <person name="Wei J."/>
            <person name="Song S."/>
            <person name="Lu X."/>
            <person name="Gao Z."/>
            <person name="Gu W."/>
            <person name="Deng X."/>
            <person name="Ma D."/>
            <person name="Wang S."/>
            <person name="Liang W."/>
            <person name="Fang L."/>
            <person name="Cai C."/>
            <person name="Zhu X."/>
            <person name="Zhou B."/>
            <person name="Zhang Y."/>
            <person name="Chen Z."/>
            <person name="Xu S."/>
            <person name="Zhu R."/>
            <person name="Wang S."/>
            <person name="Zhang T."/>
            <person name="Zhao G."/>
        </authorList>
    </citation>
    <scope>NUCLEOTIDE SEQUENCE [LARGE SCALE GENOMIC DNA]</scope>
    <source>
        <strain evidence="3">cv. Xinhai21</strain>
        <tissue evidence="2">Leaf</tissue>
    </source>
</reference>
<evidence type="ECO:0000313" key="2">
    <source>
        <dbReference type="EMBL" id="PPR93997.1"/>
    </source>
</evidence>
<gene>
    <name evidence="2" type="ORF">GOBAR_AA26677</name>
</gene>
<name>A0A2P5WSG8_GOSBA</name>
<dbReference type="Proteomes" id="UP000239757">
    <property type="component" value="Unassembled WGS sequence"/>
</dbReference>
<feature type="region of interest" description="Disordered" evidence="1">
    <location>
        <begin position="1"/>
        <end position="44"/>
    </location>
</feature>
<dbReference type="EMBL" id="KZ666651">
    <property type="protein sequence ID" value="PPR93997.1"/>
    <property type="molecule type" value="Genomic_DNA"/>
</dbReference>
<protein>
    <submittedName>
        <fullName evidence="2">Uncharacterized protein</fullName>
    </submittedName>
</protein>
<sequence length="282" mass="32105">MNACCEASSGGTNHSEYQPYGHSMDNKQLNHMGSLPSNTEPNPREQLNAINIRDDKGVIEPEPELRQEIVVSKGQGELTLRVEDKTITLQAHNFGSTSRIESDHLNYSAKTNNMVQPTLQKMSLKEAHESFSSTSRRPVHEDRRLQIKELDEWRTHKPSTPDKLKICQNEPDTCPNQLKIGDKVLLDATDPHIVTTTLNEEIPLTVFSIFPFRMRSINSSNHHDHSLERCFQRDTAKHTDVLKAVQKQAPVDNTVRMTRACENLHDRGRSEPRQTRPCDTIL</sequence>
<evidence type="ECO:0000256" key="1">
    <source>
        <dbReference type="SAM" id="MobiDB-lite"/>
    </source>
</evidence>
<evidence type="ECO:0000313" key="3">
    <source>
        <dbReference type="Proteomes" id="UP000239757"/>
    </source>
</evidence>
<organism evidence="2 3">
    <name type="scientific">Gossypium barbadense</name>
    <name type="common">Sea Island cotton</name>
    <name type="synonym">Hibiscus barbadensis</name>
    <dbReference type="NCBI Taxonomy" id="3634"/>
    <lineage>
        <taxon>Eukaryota</taxon>
        <taxon>Viridiplantae</taxon>
        <taxon>Streptophyta</taxon>
        <taxon>Embryophyta</taxon>
        <taxon>Tracheophyta</taxon>
        <taxon>Spermatophyta</taxon>
        <taxon>Magnoliopsida</taxon>
        <taxon>eudicotyledons</taxon>
        <taxon>Gunneridae</taxon>
        <taxon>Pentapetalae</taxon>
        <taxon>rosids</taxon>
        <taxon>malvids</taxon>
        <taxon>Malvales</taxon>
        <taxon>Malvaceae</taxon>
        <taxon>Malvoideae</taxon>
        <taxon>Gossypium</taxon>
    </lineage>
</organism>